<sequence>MSRAKLIDQLNLGNSNTLAVIKKLVQKIINSLREEINILVGSPILWPLPYFSVKAVNYSTGAEWLADSNFIGVSRPRNMAFNYIVRAA</sequence>
<dbReference type="AlphaFoldDB" id="U7QU13"/>
<dbReference type="Proteomes" id="UP000017133">
    <property type="component" value="Unassembled WGS sequence"/>
</dbReference>
<evidence type="ECO:0000313" key="2">
    <source>
        <dbReference type="Proteomes" id="UP000017133"/>
    </source>
</evidence>
<dbReference type="PATRIC" id="fig|1389415.4.peg.4793"/>
<gene>
    <name evidence="1" type="ORF">O185_24035</name>
</gene>
<organism evidence="1 2">
    <name type="scientific">Photorhabdus temperata J3</name>
    <dbReference type="NCBI Taxonomy" id="1389415"/>
    <lineage>
        <taxon>Bacteria</taxon>
        <taxon>Pseudomonadati</taxon>
        <taxon>Pseudomonadota</taxon>
        <taxon>Gammaproteobacteria</taxon>
        <taxon>Enterobacterales</taxon>
        <taxon>Morganellaceae</taxon>
        <taxon>Photorhabdus</taxon>
    </lineage>
</organism>
<protein>
    <submittedName>
        <fullName evidence="1">Uncharacterized protein</fullName>
    </submittedName>
</protein>
<keyword evidence="2" id="KW-1185">Reference proteome</keyword>
<name>U7QU13_PHOTE</name>
<comment type="caution">
    <text evidence="1">The sequence shown here is derived from an EMBL/GenBank/DDBJ whole genome shotgun (WGS) entry which is preliminary data.</text>
</comment>
<accession>U7QU13</accession>
<dbReference type="EMBL" id="AXDT01000297">
    <property type="protein sequence ID" value="ERT10585.1"/>
    <property type="molecule type" value="Genomic_DNA"/>
</dbReference>
<reference evidence="1 2" key="1">
    <citation type="submission" date="2013-10" db="EMBL/GenBank/DDBJ databases">
        <title>Whole Genome Shotgun Sequence of Photorhabdus temperata J3.</title>
        <authorList>
            <person name="Park G.-S."/>
            <person name="Hong S.-J."/>
            <person name="Shin J.-H."/>
        </authorList>
    </citation>
    <scope>NUCLEOTIDE SEQUENCE [LARGE SCALE GENOMIC DNA]</scope>
    <source>
        <strain evidence="1 2">J3</strain>
    </source>
</reference>
<proteinExistence type="predicted"/>
<evidence type="ECO:0000313" key="1">
    <source>
        <dbReference type="EMBL" id="ERT10585.1"/>
    </source>
</evidence>
<dbReference type="RefSeq" id="WP_021326630.1">
    <property type="nucleotide sequence ID" value="NZ_AXDT01000297.1"/>
</dbReference>